<keyword evidence="5" id="KW-0342">GTP-binding</keyword>
<dbReference type="FunFam" id="3.30.1360.120:FF:000007">
    <property type="entry name" value="tRNA modification GTPase GTPBP3, mitochondrial"/>
    <property type="match status" value="1"/>
</dbReference>
<dbReference type="GO" id="GO:0003924">
    <property type="term" value="F:GTPase activity"/>
    <property type="evidence" value="ECO:0007669"/>
    <property type="project" value="InterPro"/>
</dbReference>
<dbReference type="SUPFAM" id="SSF52540">
    <property type="entry name" value="P-loop containing nucleoside triphosphate hydrolases"/>
    <property type="match status" value="1"/>
</dbReference>
<dbReference type="InterPro" id="IPR027417">
    <property type="entry name" value="P-loop_NTPase"/>
</dbReference>
<evidence type="ECO:0000313" key="11">
    <source>
        <dbReference type="Proteomes" id="UP000030693"/>
    </source>
</evidence>
<proteinExistence type="inferred from homology"/>
<dbReference type="SUPFAM" id="SSF103025">
    <property type="entry name" value="Folate-binding domain"/>
    <property type="match status" value="1"/>
</dbReference>
<organism evidence="10">
    <name type="scientific">Fonticula alba</name>
    <name type="common">Slime mold</name>
    <dbReference type="NCBI Taxonomy" id="691883"/>
    <lineage>
        <taxon>Eukaryota</taxon>
        <taxon>Rotosphaerida</taxon>
        <taxon>Fonticulaceae</taxon>
        <taxon>Fonticula</taxon>
    </lineage>
</organism>
<evidence type="ECO:0000259" key="8">
    <source>
        <dbReference type="Pfam" id="PF10396"/>
    </source>
</evidence>
<evidence type="ECO:0000256" key="6">
    <source>
        <dbReference type="SAM" id="MobiDB-lite"/>
    </source>
</evidence>
<evidence type="ECO:0000259" key="7">
    <source>
        <dbReference type="Pfam" id="PF01926"/>
    </source>
</evidence>
<dbReference type="Pfam" id="PF01926">
    <property type="entry name" value="MMR_HSR1"/>
    <property type="match status" value="1"/>
</dbReference>
<evidence type="ECO:0000256" key="4">
    <source>
        <dbReference type="ARBA" id="ARBA00022741"/>
    </source>
</evidence>
<dbReference type="PANTHER" id="PTHR42714:SF2">
    <property type="entry name" value="TRNA MODIFICATION GTPASE GTPBP3, MITOCHONDRIAL"/>
    <property type="match status" value="1"/>
</dbReference>
<feature type="domain" description="G" evidence="7">
    <location>
        <begin position="267"/>
        <end position="373"/>
    </location>
</feature>
<dbReference type="HAMAP" id="MF_00379">
    <property type="entry name" value="GTPase_MnmE"/>
    <property type="match status" value="1"/>
</dbReference>
<evidence type="ECO:0000256" key="1">
    <source>
        <dbReference type="ARBA" id="ARBA00004173"/>
    </source>
</evidence>
<dbReference type="AlphaFoldDB" id="A0A058Z803"/>
<comment type="subcellular location">
    <subcellularLocation>
        <location evidence="1">Mitochondrion</location>
    </subcellularLocation>
</comment>
<dbReference type="InterPro" id="IPR027266">
    <property type="entry name" value="TrmE/GcvT-like"/>
</dbReference>
<keyword evidence="4" id="KW-0547">Nucleotide-binding</keyword>
<dbReference type="Pfam" id="PF12631">
    <property type="entry name" value="MnmE_helical"/>
    <property type="match status" value="1"/>
</dbReference>
<feature type="compositionally biased region" description="Acidic residues" evidence="6">
    <location>
        <begin position="481"/>
        <end position="490"/>
    </location>
</feature>
<dbReference type="GO" id="GO:0030488">
    <property type="term" value="P:tRNA methylation"/>
    <property type="evidence" value="ECO:0007669"/>
    <property type="project" value="TreeGrafter"/>
</dbReference>
<evidence type="ECO:0000256" key="3">
    <source>
        <dbReference type="ARBA" id="ARBA00022694"/>
    </source>
</evidence>
<dbReference type="OrthoDB" id="188276at2759"/>
<reference evidence="10" key="1">
    <citation type="submission" date="2013-04" db="EMBL/GenBank/DDBJ databases">
        <title>The Genome Sequence of Fonticula alba ATCC 38817.</title>
        <authorList>
            <consortium name="The Broad Institute Genomics Platform"/>
            <person name="Russ C."/>
            <person name="Cuomo C."/>
            <person name="Burger G."/>
            <person name="Gray M.W."/>
            <person name="Holland P.W.H."/>
            <person name="King N."/>
            <person name="Lang F.B.F."/>
            <person name="Roger A.J."/>
            <person name="Ruiz-Trillo I."/>
            <person name="Brown M."/>
            <person name="Walker B."/>
            <person name="Young S."/>
            <person name="Zeng Q."/>
            <person name="Gargeya S."/>
            <person name="Fitzgerald M."/>
            <person name="Haas B."/>
            <person name="Abouelleil A."/>
            <person name="Allen A.W."/>
            <person name="Alvarado L."/>
            <person name="Arachchi H.M."/>
            <person name="Berlin A.M."/>
            <person name="Chapman S.B."/>
            <person name="Gainer-Dewar J."/>
            <person name="Goldberg J."/>
            <person name="Griggs A."/>
            <person name="Gujja S."/>
            <person name="Hansen M."/>
            <person name="Howarth C."/>
            <person name="Imamovic A."/>
            <person name="Ireland A."/>
            <person name="Larimer J."/>
            <person name="McCowan C."/>
            <person name="Murphy C."/>
            <person name="Pearson M."/>
            <person name="Poon T.W."/>
            <person name="Priest M."/>
            <person name="Roberts A."/>
            <person name="Saif S."/>
            <person name="Shea T."/>
            <person name="Sisk P."/>
            <person name="Sykes S."/>
            <person name="Wortman J."/>
            <person name="Nusbaum C."/>
            <person name="Birren B."/>
        </authorList>
    </citation>
    <scope>NUCLEOTIDE SEQUENCE [LARGE SCALE GENOMIC DNA]</scope>
    <source>
        <strain evidence="10">ATCC 38817</strain>
    </source>
</reference>
<dbReference type="InterPro" id="IPR004520">
    <property type="entry name" value="GTPase_MnmE"/>
</dbReference>
<feature type="domain" description="GTP-binding protein TrmE N-terminal" evidence="8">
    <location>
        <begin position="34"/>
        <end position="167"/>
    </location>
</feature>
<dbReference type="GO" id="GO:0005525">
    <property type="term" value="F:GTP binding"/>
    <property type="evidence" value="ECO:0007669"/>
    <property type="project" value="UniProtKB-KW"/>
</dbReference>
<dbReference type="Gene3D" id="1.20.120.430">
    <property type="entry name" value="tRNA modification GTPase MnmE domain 2"/>
    <property type="match status" value="1"/>
</dbReference>
<dbReference type="InterPro" id="IPR018948">
    <property type="entry name" value="GTP-bd_TrmE_N"/>
</dbReference>
<evidence type="ECO:0008006" key="12">
    <source>
        <dbReference type="Google" id="ProtNLM"/>
    </source>
</evidence>
<dbReference type="CDD" id="cd04164">
    <property type="entry name" value="trmE"/>
    <property type="match status" value="1"/>
</dbReference>
<dbReference type="CDD" id="cd14858">
    <property type="entry name" value="TrmE_N"/>
    <property type="match status" value="1"/>
</dbReference>
<dbReference type="STRING" id="691883.A0A058Z803"/>
<dbReference type="OMA" id="EFHCHGG"/>
<evidence type="ECO:0000259" key="9">
    <source>
        <dbReference type="Pfam" id="PF12631"/>
    </source>
</evidence>
<protein>
    <recommendedName>
        <fullName evidence="12">tRNA modification GTPase TrmE</fullName>
    </recommendedName>
</protein>
<dbReference type="Gene3D" id="3.40.50.300">
    <property type="entry name" value="P-loop containing nucleotide triphosphate hydrolases"/>
    <property type="match status" value="1"/>
</dbReference>
<dbReference type="Proteomes" id="UP000030693">
    <property type="component" value="Unassembled WGS sequence"/>
</dbReference>
<dbReference type="InterPro" id="IPR025867">
    <property type="entry name" value="MnmE_helical"/>
</dbReference>
<gene>
    <name evidence="10" type="ORF">H696_02762</name>
</gene>
<keyword evidence="3" id="KW-0819">tRNA processing</keyword>
<sequence>MGLIGQAARRLSVGRLPSASLRRSIASMPPVVDTIYAPATAAGRAGVAVIRMSGPLSKQILELLTPGTGVPPPRQMAVRSLRDPTTGELVDRGLVAFFPGPGSFTGEDIAEFHVHGGPAVVEGLLSALSNAGQNLAPPASASAGAAGGRVRWALPGEFTRRSFHNGKLDLTQAEGLADLLAANTQAQRRQALRLAGGAARRAATAWRGSISRALAHLEALIDFADDNDFAEQETLSVAADALAAIVEDMEFRLSRSHCGALIRDGLRVSLVGSPNAGKSSLLNAIAEREVSIVSPFAGTTRDIVEAPLSLGGFALLVSDTAGLRSAPPSGGSDGHDLDPVEREGIRRAQAKIADAHLRLAVIDAQAFLARSELDPLVAAQITGDTLVAFNKVDLLPAADGDPMAVADAQRHMLASRLEAALAEHGSHPAASLPEVETNLFLVSCTTRLGVDALADALTSAVRGVLSSEGPAAGQSGRSGFDSDDDVAAPDDDGRSVILSHPRHRDYVSRAVSHLKVALAHLSPGGTQDAVLVAEECRAAAHALAGLAGKLAPDDVLDIVFAEFCIGK</sequence>
<dbReference type="InterPro" id="IPR031168">
    <property type="entry name" value="G_TrmE"/>
</dbReference>
<dbReference type="Pfam" id="PF10396">
    <property type="entry name" value="TrmE_N"/>
    <property type="match status" value="1"/>
</dbReference>
<name>A0A058Z803_FONAL</name>
<dbReference type="EMBL" id="KB932204">
    <property type="protein sequence ID" value="KCV70419.1"/>
    <property type="molecule type" value="Genomic_DNA"/>
</dbReference>
<dbReference type="Gene3D" id="3.30.1360.120">
    <property type="entry name" value="Probable tRNA modification gtpase trme, domain 1"/>
    <property type="match status" value="1"/>
</dbReference>
<dbReference type="eggNOG" id="KOG1191">
    <property type="taxonomic scope" value="Eukaryota"/>
</dbReference>
<dbReference type="GO" id="GO:0005739">
    <property type="term" value="C:mitochondrion"/>
    <property type="evidence" value="ECO:0007669"/>
    <property type="project" value="UniProtKB-SubCell"/>
</dbReference>
<dbReference type="InterPro" id="IPR027368">
    <property type="entry name" value="MnmE_dom2"/>
</dbReference>
<dbReference type="GeneID" id="20527487"/>
<dbReference type="GO" id="GO:0002098">
    <property type="term" value="P:tRNA wobble uridine modification"/>
    <property type="evidence" value="ECO:0007669"/>
    <property type="project" value="TreeGrafter"/>
</dbReference>
<keyword evidence="11" id="KW-1185">Reference proteome</keyword>
<accession>A0A058Z803</accession>
<dbReference type="InterPro" id="IPR006073">
    <property type="entry name" value="GTP-bd"/>
</dbReference>
<dbReference type="PANTHER" id="PTHR42714">
    <property type="entry name" value="TRNA MODIFICATION GTPASE GTPBP3"/>
    <property type="match status" value="1"/>
</dbReference>
<dbReference type="SUPFAM" id="SSF116878">
    <property type="entry name" value="TrmE connector domain"/>
    <property type="match status" value="1"/>
</dbReference>
<evidence type="ECO:0000313" key="10">
    <source>
        <dbReference type="EMBL" id="KCV70419.1"/>
    </source>
</evidence>
<evidence type="ECO:0000256" key="2">
    <source>
        <dbReference type="ARBA" id="ARBA00011043"/>
    </source>
</evidence>
<dbReference type="PRINTS" id="PR00326">
    <property type="entry name" value="GTP1OBG"/>
</dbReference>
<feature type="region of interest" description="Disordered" evidence="6">
    <location>
        <begin position="467"/>
        <end position="492"/>
    </location>
</feature>
<dbReference type="RefSeq" id="XP_009494935.1">
    <property type="nucleotide sequence ID" value="XM_009496660.1"/>
</dbReference>
<feature type="domain" description="MnmE helical" evidence="9">
    <location>
        <begin position="170"/>
        <end position="564"/>
    </location>
</feature>
<comment type="similarity">
    <text evidence="2">Belongs to the TRAFAC class TrmE-Era-EngA-EngB-Septin-like GTPase superfamily. TrmE GTPase family.</text>
</comment>
<evidence type="ECO:0000256" key="5">
    <source>
        <dbReference type="ARBA" id="ARBA00023134"/>
    </source>
</evidence>